<dbReference type="Proteomes" id="UP000276991">
    <property type="component" value="Unassembled WGS sequence"/>
</dbReference>
<reference evidence="2 3" key="1">
    <citation type="submission" date="2018-08" db="EMBL/GenBank/DDBJ databases">
        <authorList>
            <person name="Laetsch R D."/>
            <person name="Stevens L."/>
            <person name="Kumar S."/>
            <person name="Blaxter L. M."/>
        </authorList>
    </citation>
    <scope>NUCLEOTIDE SEQUENCE [LARGE SCALE GENOMIC DNA]</scope>
</reference>
<dbReference type="AlphaFoldDB" id="A0A498ST04"/>
<gene>
    <name evidence="2" type="ORF">NAV_LOCUS8046</name>
</gene>
<proteinExistence type="predicted"/>
<evidence type="ECO:0000313" key="3">
    <source>
        <dbReference type="Proteomes" id="UP000276991"/>
    </source>
</evidence>
<dbReference type="OrthoDB" id="10637642at2759"/>
<accession>A0A498ST04</accession>
<keyword evidence="3" id="KW-1185">Reference proteome</keyword>
<sequence>YFCDRDYDEQKNNESVWQVPSISAGNNWSSANDSVQQLPTSSEPVFSSPHCTLSSRQERSDRVHGMHHHSTFIDDPLGLSGSLFGRGSANIWASDPRSTAEVTSWDNGSEPDPNSAAVYWTEMFLADDDRGKCP</sequence>
<protein>
    <submittedName>
        <fullName evidence="2">Uncharacterized protein</fullName>
    </submittedName>
</protein>
<name>A0A498ST04_ACAVI</name>
<organism evidence="2 3">
    <name type="scientific">Acanthocheilonema viteae</name>
    <name type="common">Filarial nematode worm</name>
    <name type="synonym">Dipetalonema viteae</name>
    <dbReference type="NCBI Taxonomy" id="6277"/>
    <lineage>
        <taxon>Eukaryota</taxon>
        <taxon>Metazoa</taxon>
        <taxon>Ecdysozoa</taxon>
        <taxon>Nematoda</taxon>
        <taxon>Chromadorea</taxon>
        <taxon>Rhabditida</taxon>
        <taxon>Spirurina</taxon>
        <taxon>Spiruromorpha</taxon>
        <taxon>Filarioidea</taxon>
        <taxon>Onchocercidae</taxon>
        <taxon>Acanthocheilonema</taxon>
    </lineage>
</organism>
<feature type="region of interest" description="Disordered" evidence="1">
    <location>
        <begin position="26"/>
        <end position="52"/>
    </location>
</feature>
<dbReference type="EMBL" id="UPTC01002256">
    <property type="protein sequence ID" value="VBB33255.1"/>
    <property type="molecule type" value="Genomic_DNA"/>
</dbReference>
<evidence type="ECO:0000313" key="2">
    <source>
        <dbReference type="EMBL" id="VBB33255.1"/>
    </source>
</evidence>
<feature type="non-terminal residue" evidence="2">
    <location>
        <position position="1"/>
    </location>
</feature>
<evidence type="ECO:0000256" key="1">
    <source>
        <dbReference type="SAM" id="MobiDB-lite"/>
    </source>
</evidence>